<protein>
    <submittedName>
        <fullName evidence="1">Uncharacterized protein</fullName>
    </submittedName>
</protein>
<accession>A0ABS8SYC2</accession>
<reference evidence="1 2" key="1">
    <citation type="journal article" date="2021" name="BMC Genomics">
        <title>Datura genome reveals duplications of psychoactive alkaloid biosynthetic genes and high mutation rate following tissue culture.</title>
        <authorList>
            <person name="Rajewski A."/>
            <person name="Carter-House D."/>
            <person name="Stajich J."/>
            <person name="Litt A."/>
        </authorList>
    </citation>
    <scope>NUCLEOTIDE SEQUENCE [LARGE SCALE GENOMIC DNA]</scope>
    <source>
        <strain evidence="1">AR-01</strain>
    </source>
</reference>
<sequence length="59" mass="6553">AMWVMGPISHHAKGLPMHTRGNNPVVVHDGTVPRWPVKAFYADSMPVPGQHQILVHLHV</sequence>
<gene>
    <name evidence="1" type="ORF">HAX54_051464</name>
</gene>
<dbReference type="Proteomes" id="UP000823775">
    <property type="component" value="Unassembled WGS sequence"/>
</dbReference>
<evidence type="ECO:0000313" key="1">
    <source>
        <dbReference type="EMBL" id="MCD7463815.1"/>
    </source>
</evidence>
<dbReference type="EMBL" id="JACEIK010000917">
    <property type="protein sequence ID" value="MCD7463815.1"/>
    <property type="molecule type" value="Genomic_DNA"/>
</dbReference>
<proteinExistence type="predicted"/>
<feature type="non-terminal residue" evidence="1">
    <location>
        <position position="1"/>
    </location>
</feature>
<name>A0ABS8SYC2_DATST</name>
<evidence type="ECO:0000313" key="2">
    <source>
        <dbReference type="Proteomes" id="UP000823775"/>
    </source>
</evidence>
<comment type="caution">
    <text evidence="1">The sequence shown here is derived from an EMBL/GenBank/DDBJ whole genome shotgun (WGS) entry which is preliminary data.</text>
</comment>
<keyword evidence="2" id="KW-1185">Reference proteome</keyword>
<organism evidence="1 2">
    <name type="scientific">Datura stramonium</name>
    <name type="common">Jimsonweed</name>
    <name type="synonym">Common thornapple</name>
    <dbReference type="NCBI Taxonomy" id="4076"/>
    <lineage>
        <taxon>Eukaryota</taxon>
        <taxon>Viridiplantae</taxon>
        <taxon>Streptophyta</taxon>
        <taxon>Embryophyta</taxon>
        <taxon>Tracheophyta</taxon>
        <taxon>Spermatophyta</taxon>
        <taxon>Magnoliopsida</taxon>
        <taxon>eudicotyledons</taxon>
        <taxon>Gunneridae</taxon>
        <taxon>Pentapetalae</taxon>
        <taxon>asterids</taxon>
        <taxon>lamiids</taxon>
        <taxon>Solanales</taxon>
        <taxon>Solanaceae</taxon>
        <taxon>Solanoideae</taxon>
        <taxon>Datureae</taxon>
        <taxon>Datura</taxon>
    </lineage>
</organism>